<keyword evidence="3" id="KW-1185">Reference proteome</keyword>
<reference evidence="3" key="2">
    <citation type="submission" date="2013-12" db="EMBL/GenBank/DDBJ databases">
        <title>Evolution of pathogenesis and genome organization in the Tremellales.</title>
        <authorList>
            <person name="Cuomo C."/>
            <person name="Litvintseva A."/>
            <person name="Heitman J."/>
            <person name="Chen Y."/>
            <person name="Sun S."/>
            <person name="Springer D."/>
            <person name="Dromer F."/>
            <person name="Young S."/>
            <person name="Zeng Q."/>
            <person name="Chapman S."/>
            <person name="Gujja S."/>
            <person name="Saif S."/>
            <person name="Birren B."/>
        </authorList>
    </citation>
    <scope>NUCLEOTIDE SEQUENCE [LARGE SCALE GENOMIC DNA]</scope>
    <source>
        <strain evidence="3">BCC8398</strain>
    </source>
</reference>
<feature type="compositionally biased region" description="Low complexity" evidence="1">
    <location>
        <begin position="10"/>
        <end position="33"/>
    </location>
</feature>
<evidence type="ECO:0000313" key="3">
    <source>
        <dbReference type="Proteomes" id="UP000092666"/>
    </source>
</evidence>
<feature type="compositionally biased region" description="Low complexity" evidence="1">
    <location>
        <begin position="94"/>
        <end position="105"/>
    </location>
</feature>
<feature type="non-terminal residue" evidence="2">
    <location>
        <position position="173"/>
    </location>
</feature>
<evidence type="ECO:0000313" key="2">
    <source>
        <dbReference type="EMBL" id="OCF30318.1"/>
    </source>
</evidence>
<dbReference type="Proteomes" id="UP000092666">
    <property type="component" value="Unassembled WGS sequence"/>
</dbReference>
<name>A0A1B9GH25_9TREE</name>
<proteinExistence type="predicted"/>
<feature type="region of interest" description="Disordered" evidence="1">
    <location>
        <begin position="57"/>
        <end position="121"/>
    </location>
</feature>
<evidence type="ECO:0000256" key="1">
    <source>
        <dbReference type="SAM" id="MobiDB-lite"/>
    </source>
</evidence>
<feature type="region of interest" description="Disordered" evidence="1">
    <location>
        <begin position="1"/>
        <end position="34"/>
    </location>
</feature>
<organism evidence="2 3">
    <name type="scientific">Kwoniella heveanensis BCC8398</name>
    <dbReference type="NCBI Taxonomy" id="1296120"/>
    <lineage>
        <taxon>Eukaryota</taxon>
        <taxon>Fungi</taxon>
        <taxon>Dikarya</taxon>
        <taxon>Basidiomycota</taxon>
        <taxon>Agaricomycotina</taxon>
        <taxon>Tremellomycetes</taxon>
        <taxon>Tremellales</taxon>
        <taxon>Cryptococcaceae</taxon>
        <taxon>Kwoniella</taxon>
    </lineage>
</organism>
<sequence length="173" mass="18312">MAEISLNDNEASSSSSSSSSHPSSSAAFPSALEEFSEDVRNSLPGWARDLLPKYQRQSAPIQKAKNPAIQAPPVPRSPPRDCCGLKSGSVATDPSSSAYISPPASNQIDANAAGSSSTRLDAPIHSTPLVDSVTDPFDGFPFFTLPVVSSADPSQWYQTESVRDVDWSKVAQD</sequence>
<protein>
    <submittedName>
        <fullName evidence="2">Uncharacterized protein</fullName>
    </submittedName>
</protein>
<accession>A0A1B9GH25</accession>
<dbReference type="AlphaFoldDB" id="A0A1B9GH25"/>
<reference evidence="2 3" key="1">
    <citation type="submission" date="2013-07" db="EMBL/GenBank/DDBJ databases">
        <title>The Genome Sequence of Cryptococcus heveanensis BCC8398.</title>
        <authorList>
            <consortium name="The Broad Institute Genome Sequencing Platform"/>
            <person name="Cuomo C."/>
            <person name="Litvintseva A."/>
            <person name="Chen Y."/>
            <person name="Heitman J."/>
            <person name="Sun S."/>
            <person name="Springer D."/>
            <person name="Dromer F."/>
            <person name="Young S.K."/>
            <person name="Zeng Q."/>
            <person name="Gargeya S."/>
            <person name="Fitzgerald M."/>
            <person name="Abouelleil A."/>
            <person name="Alvarado L."/>
            <person name="Berlin A.M."/>
            <person name="Chapman S.B."/>
            <person name="Dewar J."/>
            <person name="Goldberg J."/>
            <person name="Griggs A."/>
            <person name="Gujja S."/>
            <person name="Hansen M."/>
            <person name="Howarth C."/>
            <person name="Imamovic A."/>
            <person name="Larimer J."/>
            <person name="McCowan C."/>
            <person name="Murphy C."/>
            <person name="Pearson M."/>
            <person name="Priest M."/>
            <person name="Roberts A."/>
            <person name="Saif S."/>
            <person name="Shea T."/>
            <person name="Sykes S."/>
            <person name="Wortman J."/>
            <person name="Nusbaum C."/>
            <person name="Birren B."/>
        </authorList>
    </citation>
    <scope>NUCLEOTIDE SEQUENCE [LARGE SCALE GENOMIC DNA]</scope>
    <source>
        <strain evidence="2 3">BCC8398</strain>
    </source>
</reference>
<feature type="compositionally biased region" description="Polar residues" evidence="1">
    <location>
        <begin position="106"/>
        <end position="119"/>
    </location>
</feature>
<dbReference type="EMBL" id="KV700159">
    <property type="protein sequence ID" value="OCF30318.1"/>
    <property type="molecule type" value="Genomic_DNA"/>
</dbReference>
<gene>
    <name evidence="2" type="ORF">I316_08046</name>
</gene>